<name>A0ABD0M1I5_9CAEN</name>
<dbReference type="AlphaFoldDB" id="A0ABD0M1I5"/>
<dbReference type="EMBL" id="JACVVK020000009">
    <property type="protein sequence ID" value="KAK7505790.1"/>
    <property type="molecule type" value="Genomic_DNA"/>
</dbReference>
<sequence>SMSTDLCNVFFSQLETGQISRWNIELSFGTTKSKHMCTAVSHQRLAGESQ</sequence>
<organism evidence="1 2">
    <name type="scientific">Batillaria attramentaria</name>
    <dbReference type="NCBI Taxonomy" id="370345"/>
    <lineage>
        <taxon>Eukaryota</taxon>
        <taxon>Metazoa</taxon>
        <taxon>Spiralia</taxon>
        <taxon>Lophotrochozoa</taxon>
        <taxon>Mollusca</taxon>
        <taxon>Gastropoda</taxon>
        <taxon>Caenogastropoda</taxon>
        <taxon>Sorbeoconcha</taxon>
        <taxon>Cerithioidea</taxon>
        <taxon>Batillariidae</taxon>
        <taxon>Batillaria</taxon>
    </lineage>
</organism>
<gene>
    <name evidence="1" type="ORF">BaRGS_00003061</name>
</gene>
<feature type="non-terminal residue" evidence="1">
    <location>
        <position position="50"/>
    </location>
</feature>
<feature type="non-terminal residue" evidence="1">
    <location>
        <position position="1"/>
    </location>
</feature>
<comment type="caution">
    <text evidence="1">The sequence shown here is derived from an EMBL/GenBank/DDBJ whole genome shotgun (WGS) entry which is preliminary data.</text>
</comment>
<proteinExistence type="predicted"/>
<accession>A0ABD0M1I5</accession>
<reference evidence="1 2" key="1">
    <citation type="journal article" date="2023" name="Sci. Data">
        <title>Genome assembly of the Korean intertidal mud-creeper Batillaria attramentaria.</title>
        <authorList>
            <person name="Patra A.K."/>
            <person name="Ho P.T."/>
            <person name="Jun S."/>
            <person name="Lee S.J."/>
            <person name="Kim Y."/>
            <person name="Won Y.J."/>
        </authorList>
    </citation>
    <scope>NUCLEOTIDE SEQUENCE [LARGE SCALE GENOMIC DNA]</scope>
    <source>
        <strain evidence="1">Wonlab-2016</strain>
    </source>
</reference>
<evidence type="ECO:0000313" key="2">
    <source>
        <dbReference type="Proteomes" id="UP001519460"/>
    </source>
</evidence>
<evidence type="ECO:0000313" key="1">
    <source>
        <dbReference type="EMBL" id="KAK7505790.1"/>
    </source>
</evidence>
<dbReference type="Proteomes" id="UP001519460">
    <property type="component" value="Unassembled WGS sequence"/>
</dbReference>
<keyword evidence="2" id="KW-1185">Reference proteome</keyword>
<protein>
    <submittedName>
        <fullName evidence="1">Uncharacterized protein</fullName>
    </submittedName>
</protein>